<gene>
    <name evidence="1" type="ORF">NG800_001625</name>
</gene>
<protein>
    <submittedName>
        <fullName evidence="1">DUF2971 domain-containing protein</fullName>
    </submittedName>
</protein>
<name>A0ABU4JDG2_9FLAO</name>
<dbReference type="Pfam" id="PF11185">
    <property type="entry name" value="DUF2971"/>
    <property type="match status" value="1"/>
</dbReference>
<reference evidence="1 2" key="1">
    <citation type="submission" date="2023-11" db="EMBL/GenBank/DDBJ databases">
        <title>First isolation, identification, and characterization of non-pathogenic Epilithonimonas ginsengisoli isolated from diseased farmed rainbow trout (Oncorhynchus mykiss) in Chile.</title>
        <authorList>
            <person name="Miranda C.D."/>
            <person name="Irgang R."/>
            <person name="Concha C."/>
            <person name="Rojas R."/>
            <person name="Avendano R."/>
        </authorList>
    </citation>
    <scope>NUCLEOTIDE SEQUENCE [LARGE SCALE GENOMIC DNA]</scope>
    <source>
        <strain evidence="1 2">FP99</strain>
    </source>
</reference>
<dbReference type="InterPro" id="IPR021352">
    <property type="entry name" value="DUF2971"/>
</dbReference>
<sequence>MSLFKFKNAKSINDFNRDIQTILDDKIWFSGIESLNEPFEKVYSTKSFDEYDGTEEIVTNFFIPLREHINEYFEKVGILSLCGRNTNLVMWSHYADNHKGYCIEYNLNLDEMNSLNFETEDEVFLFEVEYDNSPIDFLSLPSNFQFYLRRKNKLWEYENEFRFISSKQRLHNIPKNSIKAIYLGANVNNIVNNTFLNLCKEKNIKLYQTYLSNNSYELKFKKIF</sequence>
<keyword evidence="2" id="KW-1185">Reference proteome</keyword>
<proteinExistence type="predicted"/>
<evidence type="ECO:0000313" key="2">
    <source>
        <dbReference type="Proteomes" id="UP001204439"/>
    </source>
</evidence>
<evidence type="ECO:0000313" key="1">
    <source>
        <dbReference type="EMBL" id="MDW8547591.1"/>
    </source>
</evidence>
<organism evidence="1 2">
    <name type="scientific">Epilithonimonas ginsengisoli</name>
    <dbReference type="NCBI Taxonomy" id="1245592"/>
    <lineage>
        <taxon>Bacteria</taxon>
        <taxon>Pseudomonadati</taxon>
        <taxon>Bacteroidota</taxon>
        <taxon>Flavobacteriia</taxon>
        <taxon>Flavobacteriales</taxon>
        <taxon>Weeksellaceae</taxon>
        <taxon>Chryseobacterium group</taxon>
        <taxon>Epilithonimonas</taxon>
    </lineage>
</organism>
<dbReference type="EMBL" id="JAMXLT020000002">
    <property type="protein sequence ID" value="MDW8547591.1"/>
    <property type="molecule type" value="Genomic_DNA"/>
</dbReference>
<dbReference type="RefSeq" id="WP_063968877.1">
    <property type="nucleotide sequence ID" value="NZ_JAMXLT020000002.1"/>
</dbReference>
<accession>A0ABU4JDG2</accession>
<dbReference type="Proteomes" id="UP001204439">
    <property type="component" value="Unassembled WGS sequence"/>
</dbReference>
<comment type="caution">
    <text evidence="1">The sequence shown here is derived from an EMBL/GenBank/DDBJ whole genome shotgun (WGS) entry which is preliminary data.</text>
</comment>